<protein>
    <submittedName>
        <fullName evidence="3">Hypothetical_protein</fullName>
    </submittedName>
</protein>
<keyword evidence="1" id="KW-1133">Transmembrane helix</keyword>
<sequence>MKYFCRIQYTSRHCSLYFFWQLRIGLNFRPLLRTKLSGAENGLLTFVSAYLNLTCFSYSVSILFWQNLLMKQSVVLWIESGLSARIMNVDMNCIMICITNFIFFFSSVTGFGSFLVYVGAFSALLLNFFLMNWSNKFCSCNSCFYFLVIYLVFYSLCFYC</sequence>
<feature type="transmembrane region" description="Helical" evidence="1">
    <location>
        <begin position="43"/>
        <end position="65"/>
    </location>
</feature>
<dbReference type="AlphaFoldDB" id="A0AA86P9N7"/>
<dbReference type="EMBL" id="CATOUU010000588">
    <property type="protein sequence ID" value="CAI9934726.1"/>
    <property type="molecule type" value="Genomic_DNA"/>
</dbReference>
<reference evidence="3 4" key="2">
    <citation type="submission" date="2024-07" db="EMBL/GenBank/DDBJ databases">
        <authorList>
            <person name="Akdeniz Z."/>
        </authorList>
    </citation>
    <scope>NUCLEOTIDE SEQUENCE [LARGE SCALE GENOMIC DNA]</scope>
</reference>
<dbReference type="EMBL" id="CAXDID020000594">
    <property type="protein sequence ID" value="CAL6105251.1"/>
    <property type="molecule type" value="Genomic_DNA"/>
</dbReference>
<name>A0AA86P9N7_9EUKA</name>
<reference evidence="2" key="1">
    <citation type="submission" date="2023-06" db="EMBL/GenBank/DDBJ databases">
        <authorList>
            <person name="Kurt Z."/>
        </authorList>
    </citation>
    <scope>NUCLEOTIDE SEQUENCE</scope>
</reference>
<evidence type="ECO:0000313" key="3">
    <source>
        <dbReference type="EMBL" id="CAL6105251.1"/>
    </source>
</evidence>
<keyword evidence="1" id="KW-0472">Membrane</keyword>
<evidence type="ECO:0000256" key="1">
    <source>
        <dbReference type="SAM" id="Phobius"/>
    </source>
</evidence>
<evidence type="ECO:0000313" key="4">
    <source>
        <dbReference type="Proteomes" id="UP001642409"/>
    </source>
</evidence>
<keyword evidence="4" id="KW-1185">Reference proteome</keyword>
<keyword evidence="1" id="KW-0812">Transmembrane</keyword>
<gene>
    <name evidence="2" type="ORF">HINF_LOCUS22371</name>
    <name evidence="3" type="ORF">HINF_LOCUS73172</name>
</gene>
<comment type="caution">
    <text evidence="2">The sequence shown here is derived from an EMBL/GenBank/DDBJ whole genome shotgun (WGS) entry which is preliminary data.</text>
</comment>
<feature type="transmembrane region" description="Helical" evidence="1">
    <location>
        <begin position="111"/>
        <end position="130"/>
    </location>
</feature>
<accession>A0AA86P9N7</accession>
<dbReference type="Proteomes" id="UP001642409">
    <property type="component" value="Unassembled WGS sequence"/>
</dbReference>
<organism evidence="2">
    <name type="scientific">Hexamita inflata</name>
    <dbReference type="NCBI Taxonomy" id="28002"/>
    <lineage>
        <taxon>Eukaryota</taxon>
        <taxon>Metamonada</taxon>
        <taxon>Diplomonadida</taxon>
        <taxon>Hexamitidae</taxon>
        <taxon>Hexamitinae</taxon>
        <taxon>Hexamita</taxon>
    </lineage>
</organism>
<feature type="transmembrane region" description="Helical" evidence="1">
    <location>
        <begin position="142"/>
        <end position="159"/>
    </location>
</feature>
<evidence type="ECO:0000313" key="2">
    <source>
        <dbReference type="EMBL" id="CAI9934726.1"/>
    </source>
</evidence>
<proteinExistence type="predicted"/>